<evidence type="ECO:0000259" key="6">
    <source>
        <dbReference type="Pfam" id="PF01494"/>
    </source>
</evidence>
<dbReference type="InterPro" id="IPR002938">
    <property type="entry name" value="FAD-bd"/>
</dbReference>
<dbReference type="InterPro" id="IPR036188">
    <property type="entry name" value="FAD/NAD-bd_sf"/>
</dbReference>
<reference evidence="7" key="2">
    <citation type="submission" date="2014-03" db="EMBL/GenBank/DDBJ databases">
        <title>The Genome Annotation of Fusarium oxysporum PHW808.</title>
        <authorList>
            <consortium name="The Broad Institute Genomics Platform"/>
            <person name="Ma L.-J."/>
            <person name="Corby-Kistler H."/>
            <person name="Broz K."/>
            <person name="Gale L.R."/>
            <person name="Jonkers W."/>
            <person name="O'Donnell K."/>
            <person name="Ploetz R."/>
            <person name="Steinberg C."/>
            <person name="Schwartz D.C."/>
            <person name="VanEtten H."/>
            <person name="Zhou S."/>
            <person name="Young S.K."/>
            <person name="Zeng Q."/>
            <person name="Gargeya S."/>
            <person name="Fitzgerald M."/>
            <person name="Abouelleil A."/>
            <person name="Alvarado L."/>
            <person name="Chapman S.B."/>
            <person name="Gainer-Dewar J."/>
            <person name="Goldberg J."/>
            <person name="Griggs A."/>
            <person name="Gujja S."/>
            <person name="Hansen M."/>
            <person name="Howarth C."/>
            <person name="Imamovic A."/>
            <person name="Ireland A."/>
            <person name="Larimer J."/>
            <person name="McCowan C."/>
            <person name="Murphy C."/>
            <person name="Pearson M."/>
            <person name="Poon T.W."/>
            <person name="Priest M."/>
            <person name="Roberts A."/>
            <person name="Saif S."/>
            <person name="Shea T."/>
            <person name="Sykes S."/>
            <person name="Wortman J."/>
            <person name="Nusbaum C."/>
            <person name="Birren B."/>
        </authorList>
    </citation>
    <scope>NUCLEOTIDE SEQUENCE</scope>
    <source>
        <strain evidence="7">54008</strain>
    </source>
</reference>
<organism evidence="7">
    <name type="scientific">Fusarium oxysporum f. sp. conglutinans race 2 54008</name>
    <dbReference type="NCBI Taxonomy" id="1089457"/>
    <lineage>
        <taxon>Eukaryota</taxon>
        <taxon>Fungi</taxon>
        <taxon>Dikarya</taxon>
        <taxon>Ascomycota</taxon>
        <taxon>Pezizomycotina</taxon>
        <taxon>Sordariomycetes</taxon>
        <taxon>Hypocreomycetidae</taxon>
        <taxon>Hypocreales</taxon>
        <taxon>Nectriaceae</taxon>
        <taxon>Fusarium</taxon>
        <taxon>Fusarium oxysporum species complex</taxon>
    </lineage>
</organism>
<gene>
    <name evidence="7" type="ORF">FOPG_18767</name>
</gene>
<dbReference type="OrthoDB" id="655030at2759"/>
<feature type="domain" description="FAD-binding" evidence="6">
    <location>
        <begin position="340"/>
        <end position="390"/>
    </location>
</feature>
<evidence type="ECO:0000256" key="2">
    <source>
        <dbReference type="ARBA" id="ARBA00022630"/>
    </source>
</evidence>
<dbReference type="PANTHER" id="PTHR47178">
    <property type="entry name" value="MONOOXYGENASE, FAD-BINDING"/>
    <property type="match status" value="1"/>
</dbReference>
<dbReference type="EMBL" id="KK033797">
    <property type="protein sequence ID" value="EXL64991.1"/>
    <property type="molecule type" value="Genomic_DNA"/>
</dbReference>
<keyword evidence="3" id="KW-0274">FAD</keyword>
<evidence type="ECO:0000256" key="4">
    <source>
        <dbReference type="ARBA" id="ARBA00023002"/>
    </source>
</evidence>
<evidence type="ECO:0000256" key="3">
    <source>
        <dbReference type="ARBA" id="ARBA00022827"/>
    </source>
</evidence>
<dbReference type="HOGENOM" id="CLU_009665_3_1_1"/>
<dbReference type="PRINTS" id="PR00420">
    <property type="entry name" value="RNGMNOXGNASE"/>
</dbReference>
<dbReference type="SUPFAM" id="SSF51905">
    <property type="entry name" value="FAD/NAD(P)-binding domain"/>
    <property type="match status" value="1"/>
</dbReference>
<dbReference type="Gene3D" id="3.50.50.60">
    <property type="entry name" value="FAD/NAD(P)-binding domain"/>
    <property type="match status" value="1"/>
</dbReference>
<dbReference type="Proteomes" id="UP000030676">
    <property type="component" value="Unassembled WGS sequence"/>
</dbReference>
<proteinExistence type="predicted"/>
<reference evidence="7" key="1">
    <citation type="submission" date="2011-11" db="EMBL/GenBank/DDBJ databases">
        <title>The Genome Sequence of Fusarium oxysporum PHW808.</title>
        <authorList>
            <consortium name="The Broad Institute Genome Sequencing Platform"/>
            <person name="Ma L.-J."/>
            <person name="Gale L.R."/>
            <person name="Schwartz D.C."/>
            <person name="Zhou S."/>
            <person name="Corby-Kistler H."/>
            <person name="Young S.K."/>
            <person name="Zeng Q."/>
            <person name="Gargeya S."/>
            <person name="Fitzgerald M."/>
            <person name="Haas B."/>
            <person name="Abouelleil A."/>
            <person name="Alvarado L."/>
            <person name="Arachchi H.M."/>
            <person name="Berlin A."/>
            <person name="Brown A."/>
            <person name="Chapman S.B."/>
            <person name="Chen Z."/>
            <person name="Dunbar C."/>
            <person name="Freedman E."/>
            <person name="Gearin G."/>
            <person name="Goldberg J."/>
            <person name="Griggs A."/>
            <person name="Gujja S."/>
            <person name="Heiman D."/>
            <person name="Howarth C."/>
            <person name="Larson L."/>
            <person name="Lui A."/>
            <person name="MacDonald P.J.P."/>
            <person name="Montmayeur A."/>
            <person name="Murphy C."/>
            <person name="Neiman D."/>
            <person name="Pearson M."/>
            <person name="Priest M."/>
            <person name="Roberts A."/>
            <person name="Saif S."/>
            <person name="Shea T."/>
            <person name="Shenoy N."/>
            <person name="Sisk P."/>
            <person name="Stolte C."/>
            <person name="Sykes S."/>
            <person name="Wortman J."/>
            <person name="Nusbaum C."/>
            <person name="Birren B."/>
        </authorList>
    </citation>
    <scope>NUCLEOTIDE SEQUENCE [LARGE SCALE GENOMIC DNA]</scope>
    <source>
        <strain evidence="7">54008</strain>
    </source>
</reference>
<accession>X0GYT9</accession>
<protein>
    <recommendedName>
        <fullName evidence="6">FAD-binding domain-containing protein</fullName>
    </recommendedName>
</protein>
<dbReference type="GO" id="GO:0004497">
    <property type="term" value="F:monooxygenase activity"/>
    <property type="evidence" value="ECO:0007669"/>
    <property type="project" value="UniProtKB-KW"/>
</dbReference>
<name>X0GYT9_FUSOX</name>
<evidence type="ECO:0000256" key="5">
    <source>
        <dbReference type="ARBA" id="ARBA00023033"/>
    </source>
</evidence>
<dbReference type="Pfam" id="PF01494">
    <property type="entry name" value="FAD_binding_3"/>
    <property type="match status" value="1"/>
</dbReference>
<sequence length="479" mass="53269">MSPFKVIIVGAGLSGSLLANGLIRHDVNVAVYERLDRNVKREGYQIRMGANALAGFRACLDKEHIDKIISKFGKSGGRISSAPVVYGSDFKPLLDFTKFPTYSKSAPINRVTLRDALADPVYDAGRMHYNKEFDRYEIVTDNKGRELVRVWFKDGSSDTADILIGADGSHSKINKQLGLNNIKAVKTHTNFVLKADLPTSKYLAMKPELHRTPVLTFSDNKALYFCGKTPGTKSKRRNKTDLYVAYLPDRESVEEDTTKPSVKFDDTMSSCMFGLFVPTSTVPEGLTTKPAEEQWDFCKSSIKNWAPEYHEILDLIKGSNFYAFTPRVGTVPSIDWRATVKNSNDETFGHPRVWLMGDAIHPMLPSRGMGGNQALRDTATLLPLLIEISQVSESGKTSTTETVAKLLRSYEAEMIPRAFGWVTKSGGTTVVPFDSDKLYVRLACLLIVAPLMITSNWVSKLLGFVRTKPVVDDAPEFKD</sequence>
<dbReference type="GO" id="GO:0071949">
    <property type="term" value="F:FAD binding"/>
    <property type="evidence" value="ECO:0007669"/>
    <property type="project" value="InterPro"/>
</dbReference>
<keyword evidence="5" id="KW-0503">Monooxygenase</keyword>
<evidence type="ECO:0000313" key="7">
    <source>
        <dbReference type="EMBL" id="EXL64991.1"/>
    </source>
</evidence>
<dbReference type="PANTHER" id="PTHR47178:SF5">
    <property type="entry name" value="FAD-BINDING DOMAIN-CONTAINING PROTEIN"/>
    <property type="match status" value="1"/>
</dbReference>
<keyword evidence="2" id="KW-0285">Flavoprotein</keyword>
<evidence type="ECO:0000256" key="1">
    <source>
        <dbReference type="ARBA" id="ARBA00001974"/>
    </source>
</evidence>
<comment type="cofactor">
    <cofactor evidence="1">
        <name>FAD</name>
        <dbReference type="ChEBI" id="CHEBI:57692"/>
    </cofactor>
</comment>
<keyword evidence="4" id="KW-0560">Oxidoreductase</keyword>
<dbReference type="AlphaFoldDB" id="X0GYT9"/>